<dbReference type="OMA" id="MSYGFIR"/>
<comment type="similarity">
    <text evidence="6">Belongs to the Mrp/NBP35 ATP-binding proteins family.</text>
</comment>
<keyword evidence="5" id="KW-0411">Iron-sulfur</keyword>
<evidence type="ECO:0000313" key="11">
    <source>
        <dbReference type="Proteomes" id="UP000018050"/>
    </source>
</evidence>
<dbReference type="SUPFAM" id="SSF117916">
    <property type="entry name" value="Fe-S cluster assembly (FSCA) domain-like"/>
    <property type="match status" value="1"/>
</dbReference>
<organism evidence="10 11">
    <name type="scientific">Eimeria acervulina</name>
    <name type="common">Coccidian parasite</name>
    <dbReference type="NCBI Taxonomy" id="5801"/>
    <lineage>
        <taxon>Eukaryota</taxon>
        <taxon>Sar</taxon>
        <taxon>Alveolata</taxon>
        <taxon>Apicomplexa</taxon>
        <taxon>Conoidasida</taxon>
        <taxon>Coccidia</taxon>
        <taxon>Eucoccidiorida</taxon>
        <taxon>Eimeriorina</taxon>
        <taxon>Eimeriidae</taxon>
        <taxon>Eimeria</taxon>
    </lineage>
</organism>
<dbReference type="Gene3D" id="3.40.50.300">
    <property type="entry name" value="P-loop containing nucleotide triphosphate hydrolases"/>
    <property type="match status" value="1"/>
</dbReference>
<dbReference type="CDD" id="cd02037">
    <property type="entry name" value="Mrp_NBP35"/>
    <property type="match status" value="1"/>
</dbReference>
<dbReference type="PANTHER" id="PTHR42961">
    <property type="entry name" value="IRON-SULFUR PROTEIN NUBPL"/>
    <property type="match status" value="1"/>
</dbReference>
<dbReference type="GO" id="GO:0005524">
    <property type="term" value="F:ATP binding"/>
    <property type="evidence" value="ECO:0007669"/>
    <property type="project" value="UniProtKB-KW"/>
</dbReference>
<dbReference type="InterPro" id="IPR002744">
    <property type="entry name" value="MIP18-like"/>
</dbReference>
<evidence type="ECO:0000256" key="3">
    <source>
        <dbReference type="ARBA" id="ARBA00022840"/>
    </source>
</evidence>
<dbReference type="Proteomes" id="UP000018050">
    <property type="component" value="Unassembled WGS sequence"/>
</dbReference>
<keyword evidence="4" id="KW-0408">Iron</keyword>
<feature type="domain" description="Gamma-butyrobetaine hydroxylase-like N-terminal" evidence="9">
    <location>
        <begin position="516"/>
        <end position="574"/>
    </location>
</feature>
<name>U6GJ26_EIMAC</name>
<dbReference type="Pfam" id="PF06155">
    <property type="entry name" value="GBBH-like_N"/>
    <property type="match status" value="1"/>
</dbReference>
<dbReference type="GO" id="GO:0051539">
    <property type="term" value="F:4 iron, 4 sulfur cluster binding"/>
    <property type="evidence" value="ECO:0007669"/>
    <property type="project" value="TreeGrafter"/>
</dbReference>
<feature type="region of interest" description="Disordered" evidence="7">
    <location>
        <begin position="215"/>
        <end position="266"/>
    </location>
</feature>
<dbReference type="GO" id="GO:0016226">
    <property type="term" value="P:iron-sulfur cluster assembly"/>
    <property type="evidence" value="ECO:0007669"/>
    <property type="project" value="InterPro"/>
</dbReference>
<dbReference type="Gene3D" id="3.30.300.130">
    <property type="entry name" value="Fe-S cluster assembly (FSCA)"/>
    <property type="match status" value="1"/>
</dbReference>
<dbReference type="InterPro" id="IPR033756">
    <property type="entry name" value="YlxH/NBP35"/>
</dbReference>
<dbReference type="VEuPathDB" id="ToxoDB:EAH_00001930"/>
<proteinExistence type="inferred from homology"/>
<gene>
    <name evidence="10" type="ORF">EAH_00001930</name>
</gene>
<dbReference type="Pfam" id="PF01883">
    <property type="entry name" value="FeS_assembly_P"/>
    <property type="match status" value="1"/>
</dbReference>
<reference evidence="10" key="1">
    <citation type="submission" date="2013-10" db="EMBL/GenBank/DDBJ databases">
        <title>Genomic analysis of the causative agents of coccidiosis in chickens.</title>
        <authorList>
            <person name="Reid A.J."/>
            <person name="Blake D."/>
            <person name="Billington K."/>
            <person name="Browne H."/>
            <person name="Dunn M."/>
            <person name="Hung S."/>
            <person name="Kawahara F."/>
            <person name="Miranda-Saavedra D."/>
            <person name="Mourier T."/>
            <person name="Nagra H."/>
            <person name="Otto T.D."/>
            <person name="Rawlings N."/>
            <person name="Sanchez A."/>
            <person name="Sanders M."/>
            <person name="Subramaniam C."/>
            <person name="Tay Y."/>
            <person name="Dear P."/>
            <person name="Doerig C."/>
            <person name="Gruber A."/>
            <person name="Parkinson J."/>
            <person name="Shirley M."/>
            <person name="Wan K.L."/>
            <person name="Berriman M."/>
            <person name="Tomley F."/>
            <person name="Pain A."/>
        </authorList>
    </citation>
    <scope>NUCLEOTIDE SEQUENCE [LARGE SCALE GENOMIC DNA]</scope>
    <source>
        <strain evidence="10">Houghton</strain>
    </source>
</reference>
<keyword evidence="3" id="KW-0067">ATP-binding</keyword>
<evidence type="ECO:0000256" key="2">
    <source>
        <dbReference type="ARBA" id="ARBA00022741"/>
    </source>
</evidence>
<dbReference type="InterPro" id="IPR010376">
    <property type="entry name" value="GBBH-like_N"/>
</dbReference>
<dbReference type="InterPro" id="IPR019591">
    <property type="entry name" value="Mrp/NBP35_ATP-bd"/>
</dbReference>
<dbReference type="HAMAP" id="MF_02040">
    <property type="entry name" value="Mrp_NBP35"/>
    <property type="match status" value="1"/>
</dbReference>
<evidence type="ECO:0000256" key="7">
    <source>
        <dbReference type="SAM" id="MobiDB-lite"/>
    </source>
</evidence>
<dbReference type="AlphaFoldDB" id="U6GJ26"/>
<dbReference type="RefSeq" id="XP_013250375.1">
    <property type="nucleotide sequence ID" value="XM_013394921.1"/>
</dbReference>
<dbReference type="Pfam" id="PF10609">
    <property type="entry name" value="ParA"/>
    <property type="match status" value="2"/>
</dbReference>
<protein>
    <submittedName>
        <fullName evidence="10">MRP protein, putative</fullName>
    </submittedName>
</protein>
<dbReference type="PANTHER" id="PTHR42961:SF2">
    <property type="entry name" value="IRON-SULFUR PROTEIN NUBPL"/>
    <property type="match status" value="1"/>
</dbReference>
<dbReference type="Gene3D" id="3.30.2020.30">
    <property type="match status" value="1"/>
</dbReference>
<dbReference type="InterPro" id="IPR027417">
    <property type="entry name" value="P-loop_NTPase"/>
</dbReference>
<evidence type="ECO:0000256" key="4">
    <source>
        <dbReference type="ARBA" id="ARBA00023004"/>
    </source>
</evidence>
<dbReference type="InterPro" id="IPR044304">
    <property type="entry name" value="NUBPL-like"/>
</dbReference>
<dbReference type="GeneID" id="25268263"/>
<dbReference type="OrthoDB" id="1741334at2759"/>
<dbReference type="SUPFAM" id="SSF52540">
    <property type="entry name" value="P-loop containing nucleoside triphosphate hydrolases"/>
    <property type="match status" value="1"/>
</dbReference>
<dbReference type="GO" id="GO:0046872">
    <property type="term" value="F:metal ion binding"/>
    <property type="evidence" value="ECO:0007669"/>
    <property type="project" value="UniProtKB-KW"/>
</dbReference>
<reference evidence="10" key="2">
    <citation type="submission" date="2013-10" db="EMBL/GenBank/DDBJ databases">
        <authorList>
            <person name="Aslett M."/>
        </authorList>
    </citation>
    <scope>NUCLEOTIDE SEQUENCE [LARGE SCALE GENOMIC DNA]</scope>
    <source>
        <strain evidence="10">Houghton</strain>
    </source>
</reference>
<evidence type="ECO:0000256" key="6">
    <source>
        <dbReference type="ARBA" id="ARBA00024036"/>
    </source>
</evidence>
<keyword evidence="1" id="KW-0479">Metal-binding</keyword>
<evidence type="ECO:0000256" key="5">
    <source>
        <dbReference type="ARBA" id="ARBA00023014"/>
    </source>
</evidence>
<dbReference type="PROSITE" id="PS01215">
    <property type="entry name" value="MRP"/>
    <property type="match status" value="1"/>
</dbReference>
<dbReference type="InterPro" id="IPR038492">
    <property type="entry name" value="GBBH-like_N_sf"/>
</dbReference>
<keyword evidence="11" id="KW-1185">Reference proteome</keyword>
<dbReference type="InterPro" id="IPR034904">
    <property type="entry name" value="FSCA_dom_sf"/>
</dbReference>
<evidence type="ECO:0000259" key="8">
    <source>
        <dbReference type="Pfam" id="PF01883"/>
    </source>
</evidence>
<evidence type="ECO:0000259" key="9">
    <source>
        <dbReference type="Pfam" id="PF06155"/>
    </source>
</evidence>
<accession>U6GJ26</accession>
<feature type="domain" description="MIP18 family-like" evidence="8">
    <location>
        <begin position="52"/>
        <end position="126"/>
    </location>
</feature>
<evidence type="ECO:0000313" key="10">
    <source>
        <dbReference type="EMBL" id="CDI79552.1"/>
    </source>
</evidence>
<dbReference type="EMBL" id="HG671043">
    <property type="protein sequence ID" value="CDI79552.1"/>
    <property type="molecule type" value="Genomic_DNA"/>
</dbReference>
<dbReference type="GO" id="GO:0140663">
    <property type="term" value="F:ATP-dependent FeS chaperone activity"/>
    <property type="evidence" value="ECO:0007669"/>
    <property type="project" value="InterPro"/>
</dbReference>
<keyword evidence="2" id="KW-0547">Nucleotide-binding</keyword>
<evidence type="ECO:0000256" key="1">
    <source>
        <dbReference type="ARBA" id="ARBA00022723"/>
    </source>
</evidence>
<dbReference type="InterPro" id="IPR000808">
    <property type="entry name" value="Mrp-like_CS"/>
</dbReference>
<sequence length="606" mass="65592">MDPELADADFAAYQQVKGAIPASAQRTGGELPHAANEPFPDSHTTRLRPLHEQVLSQLRQVKDPDIGRDIVALGFVRDLEIGEEERGGRNVKFCLRLTTPACPFKRQIQDEAKSLVKCLPWVKEVVVGLDSMAHSRGASSGRPPNLRRVGFIVGIASCKGGSGKSTVALSLALMLRKSGAKVGLLDADIYGPSLPTLLNKEEARVVFGAEEESEFEEETKRSNEKTPSTVFRGRRGASAVRRGRIEYEEGPPTAPAGTAEEVTKADAGNREGLSMRLIPIKVAGIKCMSYGFIAKKNDQGYSALRGPFVSSVVDQLLTGTQWGSLDYLVVDLPPGTGDIHITLTQQQVSLDGCVVVTTAQALSLVDAEKGIRMLKSLCIPTLSVVCNMAYFVCSHCDERHELFGRPEATQGLAELSSAHQLVLLPFDVRLNSTTFAGSPRPDARDSFVDRLGPEDPVWSALRSLADRVACELSTLRYGSLKPQMSVTANGSAVLVALVRPEGALLGEGVPIMVKEAFEVSGDVLRSRCSCLECKEQQKGMLSSKDSDEQVHIADALETGDGTLIINWKDEHVSQFAVSDLLDLCRQLRLAVDEEGGKCLADPQLEW</sequence>